<feature type="domain" description="HTH LytTR-type" evidence="3">
    <location>
        <begin position="143"/>
        <end position="237"/>
    </location>
</feature>
<dbReference type="InterPro" id="IPR011006">
    <property type="entry name" value="CheY-like_superfamily"/>
</dbReference>
<dbReference type="Proteomes" id="UP001214530">
    <property type="component" value="Chromosome"/>
</dbReference>
<dbReference type="Pfam" id="PF00072">
    <property type="entry name" value="Response_reg"/>
    <property type="match status" value="1"/>
</dbReference>
<proteinExistence type="predicted"/>
<keyword evidence="4" id="KW-0238">DNA-binding</keyword>
<feature type="domain" description="Response regulatory" evidence="2">
    <location>
        <begin position="5"/>
        <end position="118"/>
    </location>
</feature>
<gene>
    <name evidence="4" type="ORF">P0Y49_14055</name>
</gene>
<dbReference type="PANTHER" id="PTHR37299:SF1">
    <property type="entry name" value="STAGE 0 SPORULATION PROTEIN A HOMOLOG"/>
    <property type="match status" value="1"/>
</dbReference>
<reference evidence="4" key="1">
    <citation type="submission" date="2023-03" db="EMBL/GenBank/DDBJ databases">
        <title>Andean soil-derived lignocellulolytic bacterial consortium as a source of novel taxa and putative plastic-active enzymes.</title>
        <authorList>
            <person name="Diaz-Garcia L."/>
            <person name="Chuvochina M."/>
            <person name="Feuerriegel G."/>
            <person name="Bunk B."/>
            <person name="Sproer C."/>
            <person name="Streit W.R."/>
            <person name="Rodriguez L.M."/>
            <person name="Overmann J."/>
            <person name="Jimenez D.J."/>
        </authorList>
    </citation>
    <scope>NUCLEOTIDE SEQUENCE</scope>
    <source>
        <strain evidence="4">MAG 3858</strain>
    </source>
</reference>
<protein>
    <submittedName>
        <fullName evidence="4">LytTR family DNA-binding domain-containing protein</fullName>
    </submittedName>
</protein>
<dbReference type="AlphaFoldDB" id="A0AAJ5W7E4"/>
<organism evidence="4 5">
    <name type="scientific">Candidatus Pedobacter colombiensis</name>
    <dbReference type="NCBI Taxonomy" id="3121371"/>
    <lineage>
        <taxon>Bacteria</taxon>
        <taxon>Pseudomonadati</taxon>
        <taxon>Bacteroidota</taxon>
        <taxon>Sphingobacteriia</taxon>
        <taxon>Sphingobacteriales</taxon>
        <taxon>Sphingobacteriaceae</taxon>
        <taxon>Pedobacter</taxon>
    </lineage>
</organism>
<feature type="modified residue" description="4-aspartylphosphate" evidence="1">
    <location>
        <position position="58"/>
    </location>
</feature>
<dbReference type="PANTHER" id="PTHR37299">
    <property type="entry name" value="TRANSCRIPTIONAL REGULATOR-RELATED"/>
    <property type="match status" value="1"/>
</dbReference>
<dbReference type="InterPro" id="IPR001789">
    <property type="entry name" value="Sig_transdc_resp-reg_receiver"/>
</dbReference>
<evidence type="ECO:0000259" key="2">
    <source>
        <dbReference type="PROSITE" id="PS50110"/>
    </source>
</evidence>
<dbReference type="InterPro" id="IPR007492">
    <property type="entry name" value="LytTR_DNA-bd_dom"/>
</dbReference>
<name>A0AAJ5W7E4_9SPHI</name>
<sequence>MKKIRCFIIDDDMHVIVGLSRLINENPDLQLVGFETDPTVALNLIRTGKVIADIVFSDINMEEMTGIELAEYIQHFAYIIFVTGHDQYALEAFSVDVVDFLLKPVRQELFNRAVNRVALRMKNKSEPIRNYNHEDIFLRLDSRTVKQLLLKDLVYIEAKNKWIFCHMEDKSKINVLKSLASFEPILPGNEFVRVHKSFIVHLKYIVAVEGNEIVLKDKTKLPIGGSYKDELLRLMNPL</sequence>
<dbReference type="SMART" id="SM00448">
    <property type="entry name" value="REC"/>
    <property type="match status" value="1"/>
</dbReference>
<dbReference type="Gene3D" id="3.40.50.2300">
    <property type="match status" value="1"/>
</dbReference>
<dbReference type="InterPro" id="IPR046947">
    <property type="entry name" value="LytR-like"/>
</dbReference>
<dbReference type="Gene3D" id="2.40.50.1020">
    <property type="entry name" value="LytTr DNA-binding domain"/>
    <property type="match status" value="1"/>
</dbReference>
<evidence type="ECO:0000313" key="4">
    <source>
        <dbReference type="EMBL" id="WEK17922.1"/>
    </source>
</evidence>
<dbReference type="EMBL" id="CP119313">
    <property type="protein sequence ID" value="WEK17922.1"/>
    <property type="molecule type" value="Genomic_DNA"/>
</dbReference>
<dbReference type="SUPFAM" id="SSF52172">
    <property type="entry name" value="CheY-like"/>
    <property type="match status" value="1"/>
</dbReference>
<dbReference type="PROSITE" id="PS50930">
    <property type="entry name" value="HTH_LYTTR"/>
    <property type="match status" value="1"/>
</dbReference>
<dbReference type="SMART" id="SM00850">
    <property type="entry name" value="LytTR"/>
    <property type="match status" value="1"/>
</dbReference>
<dbReference type="GO" id="GO:0000156">
    <property type="term" value="F:phosphorelay response regulator activity"/>
    <property type="evidence" value="ECO:0007669"/>
    <property type="project" value="InterPro"/>
</dbReference>
<dbReference type="PROSITE" id="PS50110">
    <property type="entry name" value="RESPONSE_REGULATORY"/>
    <property type="match status" value="1"/>
</dbReference>
<dbReference type="GO" id="GO:0003677">
    <property type="term" value="F:DNA binding"/>
    <property type="evidence" value="ECO:0007669"/>
    <property type="project" value="UniProtKB-KW"/>
</dbReference>
<accession>A0AAJ5W7E4</accession>
<evidence type="ECO:0000313" key="5">
    <source>
        <dbReference type="Proteomes" id="UP001214530"/>
    </source>
</evidence>
<dbReference type="Pfam" id="PF04397">
    <property type="entry name" value="LytTR"/>
    <property type="match status" value="1"/>
</dbReference>
<evidence type="ECO:0000259" key="3">
    <source>
        <dbReference type="PROSITE" id="PS50930"/>
    </source>
</evidence>
<keyword evidence="1" id="KW-0597">Phosphoprotein</keyword>
<evidence type="ECO:0000256" key="1">
    <source>
        <dbReference type="PROSITE-ProRule" id="PRU00169"/>
    </source>
</evidence>